<feature type="domain" description="GDPGP1-like N-terminal" evidence="10">
    <location>
        <begin position="60"/>
        <end position="225"/>
    </location>
</feature>
<feature type="domain" description="GDPGP1-like C-terminal" evidence="9">
    <location>
        <begin position="233"/>
        <end position="367"/>
    </location>
</feature>
<dbReference type="GO" id="GO:0005085">
    <property type="term" value="F:guanyl-nucleotide exchange factor activity"/>
    <property type="evidence" value="ECO:0007669"/>
    <property type="project" value="UniProtKB-KW"/>
</dbReference>
<gene>
    <name evidence="12" type="ORF">F8388_013540</name>
    <name evidence="11" type="ORF">F8388_022627</name>
    <name evidence="13" type="ORF">G4B88_025386</name>
</gene>
<keyword evidence="5" id="KW-0808">Transferase</keyword>
<evidence type="ECO:0008006" key="16">
    <source>
        <dbReference type="Google" id="ProtNLM"/>
    </source>
</evidence>
<protein>
    <recommendedName>
        <fullName evidence="16">GDP-L-galactose phosphorylase 1</fullName>
    </recommendedName>
</protein>
<dbReference type="InterPro" id="IPR058866">
    <property type="entry name" value="GDPGP1_N"/>
</dbReference>
<dbReference type="Proteomes" id="UP000525078">
    <property type="component" value="Unassembled WGS sequence"/>
</dbReference>
<evidence type="ECO:0000313" key="13">
    <source>
        <dbReference type="EMBL" id="KAF4398407.1"/>
    </source>
</evidence>
<comment type="subcellular location">
    <subcellularLocation>
        <location evidence="1">Cytoplasm</location>
    </subcellularLocation>
</comment>
<evidence type="ECO:0000256" key="3">
    <source>
        <dbReference type="ARBA" id="ARBA00022490"/>
    </source>
</evidence>
<keyword evidence="8" id="KW-0378">Hydrolase</keyword>
<organism evidence="13 15">
    <name type="scientific">Cannabis sativa</name>
    <name type="common">Hemp</name>
    <name type="synonym">Marijuana</name>
    <dbReference type="NCBI Taxonomy" id="3483"/>
    <lineage>
        <taxon>Eukaryota</taxon>
        <taxon>Viridiplantae</taxon>
        <taxon>Streptophyta</taxon>
        <taxon>Embryophyta</taxon>
        <taxon>Tracheophyta</taxon>
        <taxon>Spermatophyta</taxon>
        <taxon>Magnoliopsida</taxon>
        <taxon>eudicotyledons</taxon>
        <taxon>Gunneridae</taxon>
        <taxon>Pentapetalae</taxon>
        <taxon>rosids</taxon>
        <taxon>fabids</taxon>
        <taxon>Rosales</taxon>
        <taxon>Cannabaceae</taxon>
        <taxon>Cannabis</taxon>
    </lineage>
</organism>
<evidence type="ECO:0000313" key="15">
    <source>
        <dbReference type="Proteomes" id="UP000583929"/>
    </source>
</evidence>
<evidence type="ECO:0000259" key="9">
    <source>
        <dbReference type="Pfam" id="PF26216"/>
    </source>
</evidence>
<dbReference type="InterPro" id="IPR026506">
    <property type="entry name" value="GDPGP"/>
</dbReference>
<proteinExistence type="inferred from homology"/>
<evidence type="ECO:0000313" key="11">
    <source>
        <dbReference type="EMBL" id="KAF4376911.1"/>
    </source>
</evidence>
<dbReference type="PANTHER" id="PTHR20884">
    <property type="entry name" value="GDP-D-GLUCOSE PHOSPHORYLASE 1"/>
    <property type="match status" value="1"/>
</dbReference>
<accession>A0A7J6HT05</accession>
<dbReference type="InterPro" id="IPR058865">
    <property type="entry name" value="GDPGP1_C"/>
</dbReference>
<dbReference type="AlphaFoldDB" id="A0A7J6HT05"/>
<dbReference type="Proteomes" id="UP000583929">
    <property type="component" value="Unassembled WGS sequence"/>
</dbReference>
<comment type="caution">
    <text evidence="13">The sequence shown here is derived from an EMBL/GenBank/DDBJ whole genome shotgun (WGS) entry which is preliminary data.</text>
</comment>
<evidence type="ECO:0000313" key="12">
    <source>
        <dbReference type="EMBL" id="KAF4379322.1"/>
    </source>
</evidence>
<keyword evidence="15" id="KW-1185">Reference proteome</keyword>
<evidence type="ECO:0000313" key="14">
    <source>
        <dbReference type="Proteomes" id="UP000525078"/>
    </source>
</evidence>
<evidence type="ECO:0000256" key="6">
    <source>
        <dbReference type="ARBA" id="ARBA00022695"/>
    </source>
</evidence>
<evidence type="ECO:0000256" key="4">
    <source>
        <dbReference type="ARBA" id="ARBA00022658"/>
    </source>
</evidence>
<evidence type="ECO:0000256" key="5">
    <source>
        <dbReference type="ARBA" id="ARBA00022679"/>
    </source>
</evidence>
<dbReference type="Pfam" id="PF26216">
    <property type="entry name" value="GDPGP1_C"/>
    <property type="match status" value="1"/>
</dbReference>
<dbReference type="Pfam" id="PF26217">
    <property type="entry name" value="GDPGP1_N"/>
    <property type="match status" value="1"/>
</dbReference>
<dbReference type="GO" id="GO:0016787">
    <property type="term" value="F:hydrolase activity"/>
    <property type="evidence" value="ECO:0007669"/>
    <property type="project" value="UniProtKB-KW"/>
</dbReference>
<evidence type="ECO:0000256" key="1">
    <source>
        <dbReference type="ARBA" id="ARBA00004496"/>
    </source>
</evidence>
<dbReference type="GO" id="GO:0000166">
    <property type="term" value="F:nucleotide binding"/>
    <property type="evidence" value="ECO:0007669"/>
    <property type="project" value="UniProtKB-KW"/>
</dbReference>
<dbReference type="GO" id="GO:0005737">
    <property type="term" value="C:cytoplasm"/>
    <property type="evidence" value="ECO:0007669"/>
    <property type="project" value="UniProtKB-SubCell"/>
</dbReference>
<sequence>MVGIKQLQDENLLAKSKQSKLPQFLEGIKVPLYRFGNQSLIDHESFGELSCISEDGDSILDTLLLAQWEDRVMKGIFRYDVTASEIKAVEGRKKLLAQLNEGWNLGHFPKPGENQTIYQEDVFPFNSVKQHDELLFCVASSEQTKPVLISSAVVPDNAFLIFINASPVEYGHVLLVPYLNNSFYQLLDANILEMAVRVAVEINNCCFRLFYDFSPDASHLHFQACYFPNPLAVELMPVDTIFGDLQSWMHISVVTDYPIKTLLLESSHKFKIMMEVLVNICSCLQDLSISYSLLISDCGKKIFLFLQKSKDSSFLSAWECGGYFLYKSRSEFDECTEKTMLKQLSSVSIDDDGFKAVKLLCCSIASKFGF</sequence>
<reference evidence="14 15" key="1">
    <citation type="journal article" date="2020" name="bioRxiv">
        <title>Sequence and annotation of 42 cannabis genomes reveals extensive copy number variation in cannabinoid synthesis and pathogen resistance genes.</title>
        <authorList>
            <person name="Mckernan K.J."/>
            <person name="Helbert Y."/>
            <person name="Kane L.T."/>
            <person name="Ebling H."/>
            <person name="Zhang L."/>
            <person name="Liu B."/>
            <person name="Eaton Z."/>
            <person name="Mclaughlin S."/>
            <person name="Kingan S."/>
            <person name="Baybayan P."/>
            <person name="Concepcion G."/>
            <person name="Jordan M."/>
            <person name="Riva A."/>
            <person name="Barbazuk W."/>
            <person name="Harkins T."/>
        </authorList>
    </citation>
    <scope>NUCLEOTIDE SEQUENCE [LARGE SCALE GENOMIC DNA]</scope>
    <source>
        <strain evidence="14 15">cv. Jamaican Lion 4</strain>
        <strain evidence="13">Father</strain>
        <strain evidence="11">Mother</strain>
        <tissue evidence="13">Leaf</tissue>
    </source>
</reference>
<keyword evidence="6" id="KW-0548">Nucleotidyltransferase</keyword>
<comment type="similarity">
    <text evidence="2">Belongs to the GDPGP1 family.</text>
</comment>
<evidence type="ECO:0000256" key="8">
    <source>
        <dbReference type="ARBA" id="ARBA00022801"/>
    </source>
</evidence>
<dbReference type="EMBL" id="JAATIQ010000026">
    <property type="protein sequence ID" value="KAF4398407.1"/>
    <property type="molecule type" value="Genomic_DNA"/>
</dbReference>
<evidence type="ECO:0000256" key="2">
    <source>
        <dbReference type="ARBA" id="ARBA00006451"/>
    </source>
</evidence>
<dbReference type="PANTHER" id="PTHR20884:SF9">
    <property type="entry name" value="OS12G0612100 PROTEIN"/>
    <property type="match status" value="1"/>
</dbReference>
<dbReference type="EMBL" id="JAATIP010000083">
    <property type="protein sequence ID" value="KAF4376911.1"/>
    <property type="molecule type" value="Genomic_DNA"/>
</dbReference>
<dbReference type="GO" id="GO:0006006">
    <property type="term" value="P:glucose metabolic process"/>
    <property type="evidence" value="ECO:0007669"/>
    <property type="project" value="TreeGrafter"/>
</dbReference>
<keyword evidence="4" id="KW-0344">Guanine-nucleotide releasing factor</keyword>
<keyword evidence="7" id="KW-0547">Nucleotide-binding</keyword>
<dbReference type="GO" id="GO:0080048">
    <property type="term" value="F:GDP-D-glucose phosphorylase activity"/>
    <property type="evidence" value="ECO:0007669"/>
    <property type="project" value="InterPro"/>
</dbReference>
<keyword evidence="3" id="KW-0963">Cytoplasm</keyword>
<dbReference type="EMBL" id="JAATIP010000069">
    <property type="protein sequence ID" value="KAF4379322.1"/>
    <property type="molecule type" value="Genomic_DNA"/>
</dbReference>
<dbReference type="InterPro" id="IPR036265">
    <property type="entry name" value="HIT-like_sf"/>
</dbReference>
<name>A0A7J6HT05_CANSA</name>
<evidence type="ECO:0000256" key="7">
    <source>
        <dbReference type="ARBA" id="ARBA00022741"/>
    </source>
</evidence>
<evidence type="ECO:0000259" key="10">
    <source>
        <dbReference type="Pfam" id="PF26217"/>
    </source>
</evidence>
<dbReference type="SUPFAM" id="SSF54197">
    <property type="entry name" value="HIT-like"/>
    <property type="match status" value="1"/>
</dbReference>